<dbReference type="STRING" id="1796616.A4V09_06905"/>
<comment type="subcellular location">
    <subcellularLocation>
        <location evidence="1">Cell membrane</location>
        <topology evidence="1">Multi-pass membrane protein</topology>
    </subcellularLocation>
</comment>
<evidence type="ECO:0000256" key="6">
    <source>
        <dbReference type="ARBA" id="ARBA00022989"/>
    </source>
</evidence>
<dbReference type="OrthoDB" id="9796616at2"/>
<evidence type="ECO:0000256" key="1">
    <source>
        <dbReference type="ARBA" id="ARBA00004651"/>
    </source>
</evidence>
<dbReference type="InterPro" id="IPR007227">
    <property type="entry name" value="Cell_shape_determining_MreD"/>
</dbReference>
<protein>
    <submittedName>
        <fullName evidence="9">Rod shape-determining protein MreD</fullName>
    </submittedName>
</protein>
<accession>A0A1C7IAG9</accession>
<feature type="transmembrane region" description="Helical" evidence="8">
    <location>
        <begin position="72"/>
        <end position="94"/>
    </location>
</feature>
<evidence type="ECO:0000256" key="2">
    <source>
        <dbReference type="ARBA" id="ARBA00007776"/>
    </source>
</evidence>
<dbReference type="GO" id="GO:0008360">
    <property type="term" value="P:regulation of cell shape"/>
    <property type="evidence" value="ECO:0007669"/>
    <property type="project" value="UniProtKB-KW"/>
</dbReference>
<evidence type="ECO:0000256" key="4">
    <source>
        <dbReference type="ARBA" id="ARBA00022692"/>
    </source>
</evidence>
<comment type="similarity">
    <text evidence="2">Belongs to the MreD family.</text>
</comment>
<dbReference type="EMBL" id="CP015405">
    <property type="protein sequence ID" value="ANU75519.1"/>
    <property type="molecule type" value="Genomic_DNA"/>
</dbReference>
<evidence type="ECO:0000256" key="5">
    <source>
        <dbReference type="ARBA" id="ARBA00022960"/>
    </source>
</evidence>
<reference evidence="9" key="1">
    <citation type="submission" date="2017-04" db="EMBL/GenBank/DDBJ databases">
        <title>Complete Genome Sequences of Twelve Strains of a Stable Defined Moderately Diverse Mouse Microbiota 2 (sDMDMm2).</title>
        <authorList>
            <person name="Uchimura Y."/>
            <person name="Wyss M."/>
            <person name="Brugiroux S."/>
            <person name="Limenitakis J.P."/>
            <person name="Stecher B."/>
            <person name="McCoy K.D."/>
            <person name="Macpherson A.J."/>
        </authorList>
    </citation>
    <scope>NUCLEOTIDE SEQUENCE</scope>
    <source>
        <strain evidence="9">YL58</strain>
    </source>
</reference>
<dbReference type="PIRSF" id="PIRSF037497">
    <property type="entry name" value="MreD_Clostridium/Treponema_prd"/>
    <property type="match status" value="1"/>
</dbReference>
<dbReference type="RefSeq" id="WP_084043466.1">
    <property type="nucleotide sequence ID" value="NZ_CP015405.2"/>
</dbReference>
<keyword evidence="7 8" id="KW-0472">Membrane</keyword>
<dbReference type="Pfam" id="PF04093">
    <property type="entry name" value="MreD"/>
    <property type="match status" value="1"/>
</dbReference>
<proteinExistence type="inferred from homology"/>
<dbReference type="GO" id="GO:0005886">
    <property type="term" value="C:plasma membrane"/>
    <property type="evidence" value="ECO:0007669"/>
    <property type="project" value="UniProtKB-SubCell"/>
</dbReference>
<evidence type="ECO:0000313" key="10">
    <source>
        <dbReference type="Proteomes" id="UP000092574"/>
    </source>
</evidence>
<evidence type="ECO:0000313" key="9">
    <source>
        <dbReference type="EMBL" id="ANU75519.1"/>
    </source>
</evidence>
<keyword evidence="5" id="KW-0133">Cell shape</keyword>
<evidence type="ECO:0000256" key="3">
    <source>
        <dbReference type="ARBA" id="ARBA00022475"/>
    </source>
</evidence>
<feature type="transmembrane region" description="Helical" evidence="8">
    <location>
        <begin position="129"/>
        <end position="152"/>
    </location>
</feature>
<organism evidence="9 10">
    <name type="scientific">Blautia pseudococcoides</name>
    <dbReference type="NCBI Taxonomy" id="1796616"/>
    <lineage>
        <taxon>Bacteria</taxon>
        <taxon>Bacillati</taxon>
        <taxon>Bacillota</taxon>
        <taxon>Clostridia</taxon>
        <taxon>Lachnospirales</taxon>
        <taxon>Lachnospiraceae</taxon>
        <taxon>Blautia</taxon>
    </lineage>
</organism>
<dbReference type="Proteomes" id="UP000092574">
    <property type="component" value="Chromosome"/>
</dbReference>
<sequence length="177" mass="20343">MRIQRKVVTLLLILISAILQGTLFKALSIGSITPNLLLILTVSFGFMRGKKNGIWIGFFCGILKDLLSDGLLGFYALVYLCIGYAAGCCCKLFYDEELRVPIILMAAGDLVYGGLVYGMQYLMRGRIEFYYYFGRIIIPEMIYTVLMTVLLYRLLFNINKRLTELEMKERDSIWLRK</sequence>
<keyword evidence="10" id="KW-1185">Reference proteome</keyword>
<gene>
    <name evidence="9" type="ORF">A4V09_06905</name>
</gene>
<keyword evidence="3" id="KW-1003">Cell membrane</keyword>
<name>A0A1C7IAG9_9FIRM</name>
<dbReference type="InterPro" id="IPR017225">
    <property type="entry name" value="Cell_shape_determin_MreD_prd"/>
</dbReference>
<dbReference type="KEGG" id="byl:A4V09_06905"/>
<evidence type="ECO:0000256" key="7">
    <source>
        <dbReference type="ARBA" id="ARBA00023136"/>
    </source>
</evidence>
<feature type="transmembrane region" description="Helical" evidence="8">
    <location>
        <begin position="101"/>
        <end position="123"/>
    </location>
</feature>
<keyword evidence="4 8" id="KW-0812">Transmembrane</keyword>
<keyword evidence="6 8" id="KW-1133">Transmembrane helix</keyword>
<evidence type="ECO:0000256" key="8">
    <source>
        <dbReference type="SAM" id="Phobius"/>
    </source>
</evidence>
<dbReference type="AlphaFoldDB" id="A0A1C7IAG9"/>
<dbReference type="NCBIfam" id="TIGR03426">
    <property type="entry name" value="shape_MreD"/>
    <property type="match status" value="1"/>
</dbReference>